<sequence length="184" mass="21096">MAFCRATALPWSQITTFRVRHRPLSPATKSSLPHPDLWMGASLSKRHISSNRRPSYHAYACNHLLTGTRARYYTHSAYGYPQSLTAPALTQLTLRWSPAVSFLDLDMSPLFYFMSRSCCRLQSLALRFTLPAETLIRCLKTIPSLVYLEFEPFHPLFLSSLFSEPSTDLISCRTWNHCTPTHRL</sequence>
<reference evidence="1 2" key="1">
    <citation type="journal article" date="2024" name="J Genomics">
        <title>Draft genome sequencing and assembly of Favolaschia claudopus CIRM-BRFM 2984 isolated from oak limbs.</title>
        <authorList>
            <person name="Navarro D."/>
            <person name="Drula E."/>
            <person name="Chaduli D."/>
            <person name="Cazenave R."/>
            <person name="Ahrendt S."/>
            <person name="Wang J."/>
            <person name="Lipzen A."/>
            <person name="Daum C."/>
            <person name="Barry K."/>
            <person name="Grigoriev I.V."/>
            <person name="Favel A."/>
            <person name="Rosso M.N."/>
            <person name="Martin F."/>
        </authorList>
    </citation>
    <scope>NUCLEOTIDE SEQUENCE [LARGE SCALE GENOMIC DNA]</scope>
    <source>
        <strain evidence="1 2">CIRM-BRFM 2984</strain>
    </source>
</reference>
<accession>A0AAW0B027</accession>
<organism evidence="1 2">
    <name type="scientific">Favolaschia claudopus</name>
    <dbReference type="NCBI Taxonomy" id="2862362"/>
    <lineage>
        <taxon>Eukaryota</taxon>
        <taxon>Fungi</taxon>
        <taxon>Dikarya</taxon>
        <taxon>Basidiomycota</taxon>
        <taxon>Agaricomycotina</taxon>
        <taxon>Agaricomycetes</taxon>
        <taxon>Agaricomycetidae</taxon>
        <taxon>Agaricales</taxon>
        <taxon>Marasmiineae</taxon>
        <taxon>Mycenaceae</taxon>
        <taxon>Favolaschia</taxon>
    </lineage>
</organism>
<evidence type="ECO:0000313" key="2">
    <source>
        <dbReference type="Proteomes" id="UP001362999"/>
    </source>
</evidence>
<evidence type="ECO:0000313" key="1">
    <source>
        <dbReference type="EMBL" id="KAK7019289.1"/>
    </source>
</evidence>
<comment type="caution">
    <text evidence="1">The sequence shown here is derived from an EMBL/GenBank/DDBJ whole genome shotgun (WGS) entry which is preliminary data.</text>
</comment>
<dbReference type="EMBL" id="JAWWNJ010000044">
    <property type="protein sequence ID" value="KAK7019289.1"/>
    <property type="molecule type" value="Genomic_DNA"/>
</dbReference>
<keyword evidence="2" id="KW-1185">Reference proteome</keyword>
<gene>
    <name evidence="1" type="ORF">R3P38DRAFT_2976125</name>
</gene>
<dbReference type="Proteomes" id="UP001362999">
    <property type="component" value="Unassembled WGS sequence"/>
</dbReference>
<proteinExistence type="predicted"/>
<name>A0AAW0B027_9AGAR</name>
<protein>
    <submittedName>
        <fullName evidence="1">Uncharacterized protein</fullName>
    </submittedName>
</protein>
<dbReference type="AlphaFoldDB" id="A0AAW0B027"/>